<feature type="compositionally biased region" description="Basic and acidic residues" evidence="1">
    <location>
        <begin position="83"/>
        <end position="119"/>
    </location>
</feature>
<evidence type="ECO:0000256" key="2">
    <source>
        <dbReference type="SAM" id="Phobius"/>
    </source>
</evidence>
<comment type="caution">
    <text evidence="4">The sequence shown here is derived from an EMBL/GenBank/DDBJ whole genome shotgun (WGS) entry which is preliminary data.</text>
</comment>
<dbReference type="AlphaFoldDB" id="A0AAW6R3M5"/>
<evidence type="ECO:0000313" key="4">
    <source>
        <dbReference type="EMBL" id="MDG6780129.1"/>
    </source>
</evidence>
<dbReference type="RefSeq" id="WP_005195967.1">
    <property type="nucleotide sequence ID" value="NZ_CP136136.1"/>
</dbReference>
<protein>
    <submittedName>
        <fullName evidence="4">DUF2510 domain-containing protein</fullName>
    </submittedName>
</protein>
<sequence>MNQPPPPPTTPPGWYVDPGDPSMLRWWDGRQWTDNWQLVPQQPKKSGGIGKALLIVGSSLLAVFVVLGGCAALIAGSSSDGTDSDRTPAARERAAEPSEDSRAGELERQRRKQELERLTNKASYRPATTREWQLIAKDPNAHKGELYVIYGRVVQADSVTGSSQMRVNTDGQQVESAYDFDINTVVTEGLASFKQVVEDDLVAMWVSVEGDETYTTMMGGSLTAPKVEVNIIEVYGSSG</sequence>
<name>A0AAW6R3M5_GORRU</name>
<feature type="domain" description="DUF2510" evidence="3">
    <location>
        <begin position="12"/>
        <end position="44"/>
    </location>
</feature>
<dbReference type="Pfam" id="PF10708">
    <property type="entry name" value="DUF2510"/>
    <property type="match status" value="1"/>
</dbReference>
<dbReference type="EMBL" id="JARUXG010000002">
    <property type="protein sequence ID" value="MDG6780129.1"/>
    <property type="molecule type" value="Genomic_DNA"/>
</dbReference>
<organism evidence="4">
    <name type="scientific">Gordonia rubripertincta</name>
    <name type="common">Rhodococcus corallinus</name>
    <dbReference type="NCBI Taxonomy" id="36822"/>
    <lineage>
        <taxon>Bacteria</taxon>
        <taxon>Bacillati</taxon>
        <taxon>Actinomycetota</taxon>
        <taxon>Actinomycetes</taxon>
        <taxon>Mycobacteriales</taxon>
        <taxon>Gordoniaceae</taxon>
        <taxon>Gordonia</taxon>
    </lineage>
</organism>
<keyword evidence="2" id="KW-0812">Transmembrane</keyword>
<feature type="transmembrane region" description="Helical" evidence="2">
    <location>
        <begin position="52"/>
        <end position="75"/>
    </location>
</feature>
<evidence type="ECO:0000259" key="3">
    <source>
        <dbReference type="Pfam" id="PF10708"/>
    </source>
</evidence>
<keyword evidence="2" id="KW-1133">Transmembrane helix</keyword>
<evidence type="ECO:0000256" key="1">
    <source>
        <dbReference type="SAM" id="MobiDB-lite"/>
    </source>
</evidence>
<gene>
    <name evidence="4" type="ORF">QBL07_04710</name>
</gene>
<reference evidence="4" key="1">
    <citation type="submission" date="2023-04" db="EMBL/GenBank/DDBJ databases">
        <title>Characterization and analysis of the complete genome of Gordonia rubripertincta 112, the degrader of aromatic and aliphatic compounds.</title>
        <authorList>
            <person name="Frantsuzova E."/>
            <person name="Bogun A."/>
            <person name="Delegan Y."/>
        </authorList>
    </citation>
    <scope>NUCLEOTIDE SEQUENCE</scope>
    <source>
        <strain evidence="4">112</strain>
    </source>
</reference>
<accession>A0AAW6R3M5</accession>
<feature type="region of interest" description="Disordered" evidence="1">
    <location>
        <begin position="76"/>
        <end position="122"/>
    </location>
</feature>
<proteinExistence type="predicted"/>
<dbReference type="InterPro" id="IPR018929">
    <property type="entry name" value="DUF2510"/>
</dbReference>
<keyword evidence="2" id="KW-0472">Membrane</keyword>